<protein>
    <submittedName>
        <fullName evidence="3">DNA-binding protein</fullName>
    </submittedName>
</protein>
<dbReference type="EMBL" id="MWXA01000008">
    <property type="protein sequence ID" value="OZG65515.1"/>
    <property type="molecule type" value="Genomic_DNA"/>
</dbReference>
<dbReference type="SMART" id="SM01252">
    <property type="entry name" value="KilA-N"/>
    <property type="match status" value="1"/>
</dbReference>
<dbReference type="AlphaFoldDB" id="A0A261G2P7"/>
<evidence type="ECO:0000256" key="1">
    <source>
        <dbReference type="SAM" id="MobiDB-lite"/>
    </source>
</evidence>
<proteinExistence type="predicted"/>
<evidence type="ECO:0000313" key="3">
    <source>
        <dbReference type="EMBL" id="OZG65515.1"/>
    </source>
</evidence>
<evidence type="ECO:0000313" key="4">
    <source>
        <dbReference type="Proteomes" id="UP000216451"/>
    </source>
</evidence>
<evidence type="ECO:0000259" key="2">
    <source>
        <dbReference type="PROSITE" id="PS51301"/>
    </source>
</evidence>
<dbReference type="InterPro" id="IPR017880">
    <property type="entry name" value="KilA_N"/>
</dbReference>
<reference evidence="3 4" key="1">
    <citation type="journal article" date="2017" name="BMC Genomics">
        <title>Comparative genomic and phylogenomic analyses of the Bifidobacteriaceae family.</title>
        <authorList>
            <person name="Lugli G.A."/>
            <person name="Milani C."/>
            <person name="Turroni F."/>
            <person name="Duranti S."/>
            <person name="Mancabelli L."/>
            <person name="Mangifesta M."/>
            <person name="Ferrario C."/>
            <person name="Modesto M."/>
            <person name="Mattarelli P."/>
            <person name="Jiri K."/>
            <person name="van Sinderen D."/>
            <person name="Ventura M."/>
        </authorList>
    </citation>
    <scope>NUCLEOTIDE SEQUENCE [LARGE SCALE GENOMIC DNA]</scope>
    <source>
        <strain evidence="3 4">LMG 28769</strain>
    </source>
</reference>
<keyword evidence="4" id="KW-1185">Reference proteome</keyword>
<organism evidence="3 4">
    <name type="scientific">Bifidobacterium aquikefiri</name>
    <dbReference type="NCBI Taxonomy" id="1653207"/>
    <lineage>
        <taxon>Bacteria</taxon>
        <taxon>Bacillati</taxon>
        <taxon>Actinomycetota</taxon>
        <taxon>Actinomycetes</taxon>
        <taxon>Bifidobacteriales</taxon>
        <taxon>Bifidobacteriaceae</taxon>
        <taxon>Bifidobacterium</taxon>
    </lineage>
</organism>
<dbReference type="GO" id="GO:0003677">
    <property type="term" value="F:DNA binding"/>
    <property type="evidence" value="ECO:0007669"/>
    <property type="project" value="UniProtKB-KW"/>
</dbReference>
<sequence>MPPKGIQETLDINGLDVTVRSTGGEDDYFSLTDLAKAKSDNPKDVIKNWMRNRDTIELLGIWETLHNPDFKGVEFDTFKKQAGKNAFTMTPTKWISATKAIGIRTRNGRYSGGTFAHVDLALDFAAWISPEFRLYVFQEYKRLKQDEASRLNVEWSNRRMFASLNYRIHTDAIKETLPEYLKGTKREGITYAQEADILNIAVFGMTSREWRSAHPEHHGENIRDYASVTQNLILSNLEARNAELLREHVERDKRFEILWNIARQQEKTFEKHPTVKKLEEKSTGKEVE</sequence>
<gene>
    <name evidence="3" type="ORF">BAQU_1698</name>
</gene>
<feature type="region of interest" description="Disordered" evidence="1">
    <location>
        <begin position="269"/>
        <end position="288"/>
    </location>
</feature>
<dbReference type="PROSITE" id="PS51301">
    <property type="entry name" value="KILA_N"/>
    <property type="match status" value="1"/>
</dbReference>
<dbReference type="Pfam" id="PF04383">
    <property type="entry name" value="KilA-N"/>
    <property type="match status" value="1"/>
</dbReference>
<dbReference type="OrthoDB" id="5298460at2"/>
<comment type="caution">
    <text evidence="3">The sequence shown here is derived from an EMBL/GenBank/DDBJ whole genome shotgun (WGS) entry which is preliminary data.</text>
</comment>
<feature type="domain" description="KilA-N" evidence="2">
    <location>
        <begin position="6"/>
        <end position="143"/>
    </location>
</feature>
<keyword evidence="3" id="KW-0238">DNA-binding</keyword>
<dbReference type="InterPro" id="IPR018004">
    <property type="entry name" value="KilA/APSES_HTH"/>
</dbReference>
<dbReference type="Proteomes" id="UP000216451">
    <property type="component" value="Unassembled WGS sequence"/>
</dbReference>
<accession>A0A261G2P7</accession>
<name>A0A261G2P7_9BIFI</name>